<dbReference type="Gene3D" id="3.40.630.30">
    <property type="match status" value="1"/>
</dbReference>
<dbReference type="RefSeq" id="WP_101584672.1">
    <property type="nucleotide sequence ID" value="NZ_BJME01000015.1"/>
</dbReference>
<organism evidence="1 2">
    <name type="scientific">Brevibacterium aurantiacum</name>
    <dbReference type="NCBI Taxonomy" id="273384"/>
    <lineage>
        <taxon>Bacteria</taxon>
        <taxon>Bacillati</taxon>
        <taxon>Actinomycetota</taxon>
        <taxon>Actinomycetes</taxon>
        <taxon>Micrococcales</taxon>
        <taxon>Brevibacteriaceae</taxon>
        <taxon>Brevibacterium</taxon>
    </lineage>
</organism>
<dbReference type="AlphaFoldDB" id="A0A2H1KGU1"/>
<comment type="caution">
    <text evidence="1">The sequence shown here is derived from an EMBL/GenBank/DDBJ whole genome shotgun (WGS) entry which is preliminary data.</text>
</comment>
<keyword evidence="2" id="KW-1185">Reference proteome</keyword>
<reference evidence="1" key="1">
    <citation type="submission" date="2017-03" db="EMBL/GenBank/DDBJ databases">
        <authorList>
            <person name="Monnet C."/>
        </authorList>
    </citation>
    <scope>NUCLEOTIDE SEQUENCE [LARGE SCALE GENOMIC DNA]</scope>
    <source>
        <strain evidence="1">ATCC 9175</strain>
    </source>
</reference>
<protein>
    <submittedName>
        <fullName evidence="1">Uncharacterized protein</fullName>
    </submittedName>
</protein>
<name>A0A2H1KGU1_BREAU</name>
<gene>
    <name evidence="1" type="ORF">BAUR9175_03432</name>
</gene>
<evidence type="ECO:0000313" key="1">
    <source>
        <dbReference type="EMBL" id="SMX98402.1"/>
    </source>
</evidence>
<dbReference type="Proteomes" id="UP000234525">
    <property type="component" value="Unassembled WGS sequence"/>
</dbReference>
<sequence>MYTLLNNQEASKFDLYLPGKLVASLHYTINEKEVMFIYCEAIETPEAAHHCKELMTRSLKDVRNRHMKVTVTCAIALKFLDDPAMNLPPGSRTIVSEETSA</sequence>
<accession>A0A2H1KGU1</accession>
<evidence type="ECO:0000313" key="2">
    <source>
        <dbReference type="Proteomes" id="UP000234525"/>
    </source>
</evidence>
<dbReference type="EMBL" id="FXZB01000032">
    <property type="protein sequence ID" value="SMX98402.1"/>
    <property type="molecule type" value="Genomic_DNA"/>
</dbReference>
<proteinExistence type="predicted"/>